<evidence type="ECO:0000313" key="6">
    <source>
        <dbReference type="Proteomes" id="UP000270678"/>
    </source>
</evidence>
<evidence type="ECO:0000256" key="1">
    <source>
        <dbReference type="ARBA" id="ARBA00005336"/>
    </source>
</evidence>
<sequence length="723" mass="80923">MFNKQSTLTDQQIHEKANALLKEMSIKEKVWLLNGNWDPIENGVQYENQYNPIPIKTNGNERLGISPVSFTDGPRGVVMGQSTCFPVSMARGASFDTELERRIGDVFGIESRAGGANYFAGVCINVLMHPAWGRAQETYGEDPFLLGEMGKALTESVQDHNVMACVKHYAVNNIENTRFYVDVNLSERTLREVYLPHFKKCVDAGAASLMGSYNKFRGDHACESKYLLTTILRDEWGFEGFTSSDFIFGIRDGKKAIEAGMDVEMPMPVQYNESLLKMVESGEVDETYIDQAALRVIRTIIAFESTPDKVTYSKEKIACKSHTELAREAAEKSMVLIKNEGQVLPFNKKEMKKILLVGRLAVKENLGDHGSSRINPIYSVSPLQGIQSYFKDEVEVIHCHENELEKAKALASDVDAVVIVVGNDYNDEGEYVMPDSTNAVDFITKGYEQQGMFEKSEAFKEMMKQTPSSSYTSNESFAPGGDRKNLSLRQEEIQVINEIGSINKNTVVSLVCGSMIMTKEWEAKVPAILYSWYAGMEGGNALARILFGDVNPSGKLPFVIPTDESHLHPFDSSSHQAHYDFYHGYRKLDKEKHTPAYPFGFGLSYTNYLYSDLNVEKEGDSVNVGVKVRNAGNVAGEEVVQVYVSVPNSKVERHIKVLKGFTRVHLIPGESKEVVVPIALKELEYYNEEEARWVLEDTNYVLLVGPSSDEKALLRENINLSIS</sequence>
<proteinExistence type="inferred from homology"/>
<feature type="domain" description="Fibronectin type III-like" evidence="4">
    <location>
        <begin position="638"/>
        <end position="708"/>
    </location>
</feature>
<dbReference type="InterPro" id="IPR013783">
    <property type="entry name" value="Ig-like_fold"/>
</dbReference>
<dbReference type="PANTHER" id="PTHR42715">
    <property type="entry name" value="BETA-GLUCOSIDASE"/>
    <property type="match status" value="1"/>
</dbReference>
<dbReference type="SMART" id="SM01217">
    <property type="entry name" value="Fn3_like"/>
    <property type="match status" value="1"/>
</dbReference>
<reference evidence="6" key="1">
    <citation type="submission" date="2018-12" db="EMBL/GenBank/DDBJ databases">
        <title>Complete genome sequence of Paenibacillus sp. MBLB1234.</title>
        <authorList>
            <person name="Nam Y.-D."/>
            <person name="Kang J."/>
            <person name="Chung W.-H."/>
            <person name="Park Y.S."/>
        </authorList>
    </citation>
    <scope>NUCLEOTIDE SEQUENCE [LARGE SCALE GENOMIC DNA]</scope>
    <source>
        <strain evidence="6">MBLB1234</strain>
    </source>
</reference>
<dbReference type="GO" id="GO:0009251">
    <property type="term" value="P:glucan catabolic process"/>
    <property type="evidence" value="ECO:0007669"/>
    <property type="project" value="TreeGrafter"/>
</dbReference>
<evidence type="ECO:0000313" key="5">
    <source>
        <dbReference type="EMBL" id="AZS16300.1"/>
    </source>
</evidence>
<dbReference type="PANTHER" id="PTHR42715:SF3">
    <property type="entry name" value="BETA-GLUCOSIDASE B-RELATED"/>
    <property type="match status" value="1"/>
</dbReference>
<protein>
    <submittedName>
        <fullName evidence="5">Glycosyl hydrolase</fullName>
    </submittedName>
</protein>
<dbReference type="AlphaFoldDB" id="A0A3S9V1B2"/>
<dbReference type="InterPro" id="IPR036881">
    <property type="entry name" value="Glyco_hydro_3_C_sf"/>
</dbReference>
<keyword evidence="2 5" id="KW-0378">Hydrolase</keyword>
<dbReference type="Pfam" id="PF14310">
    <property type="entry name" value="Fn3-like"/>
    <property type="match status" value="1"/>
</dbReference>
<dbReference type="RefSeq" id="WP_127000770.1">
    <property type="nucleotide sequence ID" value="NZ_CP034346.1"/>
</dbReference>
<evidence type="ECO:0000259" key="4">
    <source>
        <dbReference type="SMART" id="SM01217"/>
    </source>
</evidence>
<dbReference type="Proteomes" id="UP000270678">
    <property type="component" value="Chromosome"/>
</dbReference>
<dbReference type="SUPFAM" id="SSF52279">
    <property type="entry name" value="Beta-D-glucan exohydrolase, C-terminal domain"/>
    <property type="match status" value="1"/>
</dbReference>
<dbReference type="KEGG" id="plut:EI981_18850"/>
<dbReference type="Gene3D" id="2.60.40.10">
    <property type="entry name" value="Immunoglobulins"/>
    <property type="match status" value="1"/>
</dbReference>
<dbReference type="SUPFAM" id="SSF51445">
    <property type="entry name" value="(Trans)glycosidases"/>
    <property type="match status" value="1"/>
</dbReference>
<dbReference type="InterPro" id="IPR036962">
    <property type="entry name" value="Glyco_hydro_3_N_sf"/>
</dbReference>
<name>A0A3S9V1B2_9BACL</name>
<accession>A0A3S9V1B2</accession>
<organism evidence="5 6">
    <name type="scientific">Paenibacillus lutimineralis</name>
    <dbReference type="NCBI Taxonomy" id="2707005"/>
    <lineage>
        <taxon>Bacteria</taxon>
        <taxon>Bacillati</taxon>
        <taxon>Bacillota</taxon>
        <taxon>Bacilli</taxon>
        <taxon>Bacillales</taxon>
        <taxon>Paenibacillaceae</taxon>
        <taxon>Paenibacillus</taxon>
    </lineage>
</organism>
<dbReference type="Gene3D" id="3.20.20.300">
    <property type="entry name" value="Glycoside hydrolase, family 3, N-terminal domain"/>
    <property type="match status" value="1"/>
</dbReference>
<dbReference type="InterPro" id="IPR002772">
    <property type="entry name" value="Glyco_hydro_3_C"/>
</dbReference>
<dbReference type="EMBL" id="CP034346">
    <property type="protein sequence ID" value="AZS16300.1"/>
    <property type="molecule type" value="Genomic_DNA"/>
</dbReference>
<dbReference type="InterPro" id="IPR017853">
    <property type="entry name" value="GH"/>
</dbReference>
<dbReference type="InterPro" id="IPR001764">
    <property type="entry name" value="Glyco_hydro_3_N"/>
</dbReference>
<dbReference type="PRINTS" id="PR00133">
    <property type="entry name" value="GLHYDRLASE3"/>
</dbReference>
<feature type="region of interest" description="Disordered" evidence="3">
    <location>
        <begin position="464"/>
        <end position="484"/>
    </location>
</feature>
<keyword evidence="6" id="KW-1185">Reference proteome</keyword>
<evidence type="ECO:0000256" key="2">
    <source>
        <dbReference type="ARBA" id="ARBA00022801"/>
    </source>
</evidence>
<dbReference type="Pfam" id="PF01915">
    <property type="entry name" value="Glyco_hydro_3_C"/>
    <property type="match status" value="1"/>
</dbReference>
<gene>
    <name evidence="5" type="ORF">EI981_18850</name>
</gene>
<dbReference type="InterPro" id="IPR026891">
    <property type="entry name" value="Fn3-like"/>
</dbReference>
<dbReference type="OrthoDB" id="9805821at2"/>
<feature type="compositionally biased region" description="Polar residues" evidence="3">
    <location>
        <begin position="465"/>
        <end position="476"/>
    </location>
</feature>
<comment type="similarity">
    <text evidence="1">Belongs to the glycosyl hydrolase 3 family.</text>
</comment>
<evidence type="ECO:0000256" key="3">
    <source>
        <dbReference type="SAM" id="MobiDB-lite"/>
    </source>
</evidence>
<dbReference type="FunFam" id="2.60.40.10:FF:000495">
    <property type="entry name" value="Periplasmic beta-glucosidase"/>
    <property type="match status" value="1"/>
</dbReference>
<dbReference type="Gene3D" id="3.40.50.1700">
    <property type="entry name" value="Glycoside hydrolase family 3 C-terminal domain"/>
    <property type="match status" value="1"/>
</dbReference>
<dbReference type="GO" id="GO:0008422">
    <property type="term" value="F:beta-glucosidase activity"/>
    <property type="evidence" value="ECO:0007669"/>
    <property type="project" value="UniProtKB-ARBA"/>
</dbReference>
<dbReference type="InterPro" id="IPR050288">
    <property type="entry name" value="Cellulose_deg_GH3"/>
</dbReference>
<dbReference type="Pfam" id="PF00933">
    <property type="entry name" value="Glyco_hydro_3"/>
    <property type="match status" value="1"/>
</dbReference>